<dbReference type="Gene3D" id="3.40.50.720">
    <property type="entry name" value="NAD(P)-binding Rossmann-like Domain"/>
    <property type="match status" value="1"/>
</dbReference>
<dbReference type="AlphaFoldDB" id="A0A6G1X1Q4"/>
<dbReference type="RefSeq" id="WP_153726840.1">
    <property type="nucleotide sequence ID" value="NZ_WJNH01000001.1"/>
</dbReference>
<dbReference type="PANTHER" id="PTHR24321">
    <property type="entry name" value="DEHYDROGENASES, SHORT CHAIN"/>
    <property type="match status" value="1"/>
</dbReference>
<evidence type="ECO:0000313" key="3">
    <source>
        <dbReference type="EMBL" id="MRG84869.1"/>
    </source>
</evidence>
<dbReference type="PRINTS" id="PR00081">
    <property type="entry name" value="GDHRDH"/>
</dbReference>
<dbReference type="InterPro" id="IPR036291">
    <property type="entry name" value="NAD(P)-bd_dom_sf"/>
</dbReference>
<dbReference type="Pfam" id="PF13561">
    <property type="entry name" value="adh_short_C2"/>
    <property type="match status" value="1"/>
</dbReference>
<sequence length="254" mass="27565">MRLKNKVSIISAGASGMGKAGALKFAKEGSIVNILDLNQENGEEIVKEIQDNGGEANFFKTDMSNLAEMRDTVEEIHNRYGRIDVLWNHVGTPGPSGLETVEEEEFDFTMDLNLKSGVFMTKYAVPYMKEQGGSIIFTASISGYVASPFSPVYAASKGAVVSLVKSLAVRLGENKIRVNAICPGLTDTPMLKQFLSRTEDDDFEENKKAFLKNIPLNRPAQPTDIANSATFLASDEASFVTGINLPVDGGYTAH</sequence>
<reference evidence="3 4" key="1">
    <citation type="submission" date="2019-11" db="EMBL/GenBank/DDBJ databases">
        <authorList>
            <person name="Li J."/>
        </authorList>
    </citation>
    <scope>NUCLEOTIDE SEQUENCE [LARGE SCALE GENOMIC DNA]</scope>
    <source>
        <strain evidence="3 4">J4</strain>
    </source>
</reference>
<dbReference type="EC" id="1.1.1.47" evidence="3"/>
<evidence type="ECO:0000256" key="2">
    <source>
        <dbReference type="ARBA" id="ARBA00023002"/>
    </source>
</evidence>
<keyword evidence="2 3" id="KW-0560">Oxidoreductase</keyword>
<protein>
    <submittedName>
        <fullName evidence="3">Glucose 1-dehydrogenase</fullName>
        <ecNumber evidence="3">1.1.1.47</ecNumber>
    </submittedName>
</protein>
<dbReference type="GO" id="GO:0008206">
    <property type="term" value="P:bile acid metabolic process"/>
    <property type="evidence" value="ECO:0007669"/>
    <property type="project" value="UniProtKB-ARBA"/>
</dbReference>
<dbReference type="PROSITE" id="PS00061">
    <property type="entry name" value="ADH_SHORT"/>
    <property type="match status" value="1"/>
</dbReference>
<dbReference type="InterPro" id="IPR002347">
    <property type="entry name" value="SDR_fam"/>
</dbReference>
<dbReference type="CDD" id="cd05233">
    <property type="entry name" value="SDR_c"/>
    <property type="match status" value="1"/>
</dbReference>
<dbReference type="GO" id="GO:0047936">
    <property type="term" value="F:glucose 1-dehydrogenase [NAD(P)+] activity"/>
    <property type="evidence" value="ECO:0007669"/>
    <property type="project" value="UniProtKB-EC"/>
</dbReference>
<organism evidence="3 4">
    <name type="scientific">Salinibacillus xinjiangensis</name>
    <dbReference type="NCBI Taxonomy" id="1229268"/>
    <lineage>
        <taxon>Bacteria</taxon>
        <taxon>Bacillati</taxon>
        <taxon>Bacillota</taxon>
        <taxon>Bacilli</taxon>
        <taxon>Bacillales</taxon>
        <taxon>Bacillaceae</taxon>
        <taxon>Salinibacillus</taxon>
    </lineage>
</organism>
<evidence type="ECO:0000256" key="1">
    <source>
        <dbReference type="ARBA" id="ARBA00006484"/>
    </source>
</evidence>
<dbReference type="EMBL" id="WJNH01000001">
    <property type="protein sequence ID" value="MRG84869.1"/>
    <property type="molecule type" value="Genomic_DNA"/>
</dbReference>
<gene>
    <name evidence="3" type="ORF">GH754_00850</name>
</gene>
<comment type="caution">
    <text evidence="3">The sequence shown here is derived from an EMBL/GenBank/DDBJ whole genome shotgun (WGS) entry which is preliminary data.</text>
</comment>
<accession>A0A6G1X1Q4</accession>
<dbReference type="PRINTS" id="PR00080">
    <property type="entry name" value="SDRFAMILY"/>
</dbReference>
<dbReference type="PANTHER" id="PTHR24321:SF8">
    <property type="entry name" value="ESTRADIOL 17-BETA-DEHYDROGENASE 8-RELATED"/>
    <property type="match status" value="1"/>
</dbReference>
<dbReference type="InterPro" id="IPR020904">
    <property type="entry name" value="Sc_DH/Rdtase_CS"/>
</dbReference>
<dbReference type="FunFam" id="3.40.50.720:FF:000084">
    <property type="entry name" value="Short-chain dehydrogenase reductase"/>
    <property type="match status" value="1"/>
</dbReference>
<dbReference type="SUPFAM" id="SSF51735">
    <property type="entry name" value="NAD(P)-binding Rossmann-fold domains"/>
    <property type="match status" value="1"/>
</dbReference>
<comment type="similarity">
    <text evidence="1">Belongs to the short-chain dehydrogenases/reductases (SDR) family.</text>
</comment>
<name>A0A6G1X1Q4_9BACI</name>
<keyword evidence="4" id="KW-1185">Reference proteome</keyword>
<proteinExistence type="inferred from homology"/>
<evidence type="ECO:0000313" key="4">
    <source>
        <dbReference type="Proteomes" id="UP000480185"/>
    </source>
</evidence>
<dbReference type="NCBIfam" id="NF005559">
    <property type="entry name" value="PRK07231.1"/>
    <property type="match status" value="1"/>
</dbReference>
<dbReference type="Proteomes" id="UP000480185">
    <property type="component" value="Unassembled WGS sequence"/>
</dbReference>
<dbReference type="OrthoDB" id="9803333at2"/>